<reference evidence="2" key="1">
    <citation type="submission" date="2023-09" db="EMBL/GenBank/DDBJ databases">
        <title>Paucibacter sp. APW11 Genome sequencing and assembly.</title>
        <authorList>
            <person name="Kim I."/>
        </authorList>
    </citation>
    <scope>NUCLEOTIDE SEQUENCE</scope>
    <source>
        <strain evidence="2">APW11</strain>
    </source>
</reference>
<organism evidence="2 3">
    <name type="scientific">Roseateles aquae</name>
    <dbReference type="NCBI Taxonomy" id="3077235"/>
    <lineage>
        <taxon>Bacteria</taxon>
        <taxon>Pseudomonadati</taxon>
        <taxon>Pseudomonadota</taxon>
        <taxon>Betaproteobacteria</taxon>
        <taxon>Burkholderiales</taxon>
        <taxon>Sphaerotilaceae</taxon>
        <taxon>Roseateles</taxon>
    </lineage>
</organism>
<dbReference type="Proteomes" id="UP001246372">
    <property type="component" value="Unassembled WGS sequence"/>
</dbReference>
<gene>
    <name evidence="2" type="ORF">RQP53_20770</name>
</gene>
<feature type="domain" description="STAS" evidence="1">
    <location>
        <begin position="1"/>
        <end position="103"/>
    </location>
</feature>
<dbReference type="SUPFAM" id="SSF52091">
    <property type="entry name" value="SpoIIaa-like"/>
    <property type="match status" value="1"/>
</dbReference>
<dbReference type="Gene3D" id="3.30.750.24">
    <property type="entry name" value="STAS domain"/>
    <property type="match status" value="1"/>
</dbReference>
<keyword evidence="3" id="KW-1185">Reference proteome</keyword>
<evidence type="ECO:0000313" key="3">
    <source>
        <dbReference type="Proteomes" id="UP001246372"/>
    </source>
</evidence>
<dbReference type="InterPro" id="IPR058548">
    <property type="entry name" value="MlaB-like_STAS"/>
</dbReference>
<dbReference type="CDD" id="cd07043">
    <property type="entry name" value="STAS_anti-anti-sigma_factors"/>
    <property type="match status" value="1"/>
</dbReference>
<dbReference type="InterPro" id="IPR036513">
    <property type="entry name" value="STAS_dom_sf"/>
</dbReference>
<dbReference type="InterPro" id="IPR002645">
    <property type="entry name" value="STAS_dom"/>
</dbReference>
<evidence type="ECO:0000313" key="2">
    <source>
        <dbReference type="EMBL" id="MDT9001723.1"/>
    </source>
</evidence>
<dbReference type="EMBL" id="JAVXZY010000010">
    <property type="protein sequence ID" value="MDT9001723.1"/>
    <property type="molecule type" value="Genomic_DNA"/>
</dbReference>
<dbReference type="PANTHER" id="PTHR35849">
    <property type="entry name" value="BLR2341 PROTEIN"/>
    <property type="match status" value="1"/>
</dbReference>
<dbReference type="RefSeq" id="WP_315652603.1">
    <property type="nucleotide sequence ID" value="NZ_JAVXZY010000010.1"/>
</dbReference>
<dbReference type="PROSITE" id="PS50801">
    <property type="entry name" value="STAS"/>
    <property type="match status" value="1"/>
</dbReference>
<proteinExistence type="predicted"/>
<evidence type="ECO:0000259" key="1">
    <source>
        <dbReference type="PROSITE" id="PS50801"/>
    </source>
</evidence>
<dbReference type="InterPro" id="IPR052746">
    <property type="entry name" value="MlaB_ABC_Transporter"/>
</dbReference>
<comment type="caution">
    <text evidence="2">The sequence shown here is derived from an EMBL/GenBank/DDBJ whole genome shotgun (WGS) entry which is preliminary data.</text>
</comment>
<sequence>MASDDDGTPALVLGPELTIAQAAEVRQQLLDHLADLDAPLSLDLSGVSEFDSAGVQVLLALHATLAARGHALTLQSPSAVVRAALDCYQLSSRLMPAASDAKS</sequence>
<protein>
    <submittedName>
        <fullName evidence="2">STAS domain-containing protein</fullName>
    </submittedName>
</protein>
<name>A0ABU3PHY8_9BURK</name>
<dbReference type="PANTHER" id="PTHR35849:SF2">
    <property type="entry name" value="BLR2341 PROTEIN"/>
    <property type="match status" value="1"/>
</dbReference>
<accession>A0ABU3PHY8</accession>
<dbReference type="Pfam" id="PF13466">
    <property type="entry name" value="STAS_2"/>
    <property type="match status" value="1"/>
</dbReference>